<keyword evidence="5" id="KW-1185">Reference proteome</keyword>
<accession>A0A182XD94</accession>
<dbReference type="GO" id="GO:0046872">
    <property type="term" value="F:metal ion binding"/>
    <property type="evidence" value="ECO:0007669"/>
    <property type="project" value="UniProtKB-KW"/>
</dbReference>
<feature type="domain" description="Phorbol-ester/DAG-type" evidence="3">
    <location>
        <begin position="28"/>
        <end position="60"/>
    </location>
</feature>
<dbReference type="EnsemblMetazoa" id="AQUA007795-RA">
    <property type="protein sequence ID" value="AQUA007795-PA"/>
    <property type="gene ID" value="AQUA007795"/>
</dbReference>
<dbReference type="SUPFAM" id="SSF57889">
    <property type="entry name" value="Cysteine-rich domain"/>
    <property type="match status" value="1"/>
</dbReference>
<protein>
    <recommendedName>
        <fullName evidence="3">Phorbol-ester/DAG-type domain-containing protein</fullName>
    </recommendedName>
</protein>
<evidence type="ECO:0000259" key="3">
    <source>
        <dbReference type="PROSITE" id="PS50081"/>
    </source>
</evidence>
<dbReference type="Proteomes" id="UP000076407">
    <property type="component" value="Unassembled WGS sequence"/>
</dbReference>
<organism evidence="4 5">
    <name type="scientific">Anopheles quadriannulatus</name>
    <name type="common">Mosquito</name>
    <dbReference type="NCBI Taxonomy" id="34691"/>
    <lineage>
        <taxon>Eukaryota</taxon>
        <taxon>Metazoa</taxon>
        <taxon>Ecdysozoa</taxon>
        <taxon>Arthropoda</taxon>
        <taxon>Hexapoda</taxon>
        <taxon>Insecta</taxon>
        <taxon>Pterygota</taxon>
        <taxon>Neoptera</taxon>
        <taxon>Endopterygota</taxon>
        <taxon>Diptera</taxon>
        <taxon>Nematocera</taxon>
        <taxon>Culicoidea</taxon>
        <taxon>Culicidae</taxon>
        <taxon>Anophelinae</taxon>
        <taxon>Anopheles</taxon>
    </lineage>
</organism>
<keyword evidence="2" id="KW-0862">Zinc</keyword>
<dbReference type="AlphaFoldDB" id="A0A182XD94"/>
<name>A0A182XD94_ANOQN</name>
<evidence type="ECO:0000256" key="2">
    <source>
        <dbReference type="ARBA" id="ARBA00022833"/>
    </source>
</evidence>
<dbReference type="Pfam" id="PF00130">
    <property type="entry name" value="C1_1"/>
    <property type="match status" value="1"/>
</dbReference>
<dbReference type="InterPro" id="IPR002219">
    <property type="entry name" value="PKC_DAG/PE"/>
</dbReference>
<dbReference type="STRING" id="34691.A0A182XD94"/>
<proteinExistence type="predicted"/>
<evidence type="ECO:0000256" key="1">
    <source>
        <dbReference type="ARBA" id="ARBA00022723"/>
    </source>
</evidence>
<dbReference type="PROSITE" id="PS50081">
    <property type="entry name" value="ZF_DAG_PE_2"/>
    <property type="match status" value="1"/>
</dbReference>
<dbReference type="InterPro" id="IPR046349">
    <property type="entry name" value="C1-like_sf"/>
</dbReference>
<evidence type="ECO:0000313" key="4">
    <source>
        <dbReference type="EnsemblMetazoa" id="AQUA007795-PA"/>
    </source>
</evidence>
<evidence type="ECO:0000313" key="5">
    <source>
        <dbReference type="Proteomes" id="UP000076407"/>
    </source>
</evidence>
<sequence>MARLEMGIDSEIRFVTESDNFLTAAQNPHKWQGYTFITPTFCDHCGSMLHGIAHQGLKCQGEKGSSVLKYVAHLMLCNTTRSSLPSLNPSQLPSCPGAFFVFVLEQGGIGHTFAGSM</sequence>
<dbReference type="VEuPathDB" id="VectorBase:AQUA007795"/>
<reference evidence="4" key="1">
    <citation type="submission" date="2020-05" db="UniProtKB">
        <authorList>
            <consortium name="EnsemblMetazoa"/>
        </authorList>
    </citation>
    <scope>IDENTIFICATION</scope>
    <source>
        <strain evidence="4">SANGQUA</strain>
    </source>
</reference>
<dbReference type="Gene3D" id="3.30.60.20">
    <property type="match status" value="1"/>
</dbReference>
<keyword evidence="1" id="KW-0479">Metal-binding</keyword>